<sequence length="304" mass="32325">ERGLVSHPGLVPLHSLGGARAVGRAALHDRAGARRRSRRSQWTGAVRCIRRPVAGMGGRHGRRLRPPSHRTDCTTGGGPGRSRRRSGGRRRGASVGAGRRLGHGGLRLGVRSRIRGLVRERTGLPQRAPLPPPPAGTAAAGPLADVLGSFHGRHRGRAVAARRPPVDPRRPRPPRRLAAGLPPAQGAAQPVAPLGRVRAGRRGPARPDGALRPPAVPPPDRHLTPPGDGRRRRHVRPVPAGPRPRPGHGARRAHHHHPAEAGPPGRHGDPRLRGPLHPDPPRPGPRGGPPPPHRRPPAADRQRV</sequence>
<evidence type="ECO:0000313" key="2">
    <source>
        <dbReference type="EMBL" id="CAA9267176.1"/>
    </source>
</evidence>
<feature type="region of interest" description="Disordered" evidence="1">
    <location>
        <begin position="55"/>
        <end position="104"/>
    </location>
</feature>
<feature type="region of interest" description="Disordered" evidence="1">
    <location>
        <begin position="120"/>
        <end position="142"/>
    </location>
</feature>
<feature type="compositionally biased region" description="Low complexity" evidence="1">
    <location>
        <begin position="176"/>
        <end position="197"/>
    </location>
</feature>
<feature type="compositionally biased region" description="Basic residues" evidence="1">
    <location>
        <begin position="245"/>
        <end position="257"/>
    </location>
</feature>
<feature type="compositionally biased region" description="Pro residues" evidence="1">
    <location>
        <begin position="277"/>
        <end position="291"/>
    </location>
</feature>
<evidence type="ECO:0000256" key="1">
    <source>
        <dbReference type="SAM" id="MobiDB-lite"/>
    </source>
</evidence>
<accession>A0A6J4J3X5</accession>
<protein>
    <submittedName>
        <fullName evidence="2">Uncharacterized protein</fullName>
    </submittedName>
</protein>
<reference evidence="2" key="1">
    <citation type="submission" date="2020-02" db="EMBL/GenBank/DDBJ databases">
        <authorList>
            <person name="Meier V. D."/>
        </authorList>
    </citation>
    <scope>NUCLEOTIDE SEQUENCE</scope>
    <source>
        <strain evidence="2">AVDCRST_MAG10</strain>
    </source>
</reference>
<feature type="compositionally biased region" description="Basic residues" evidence="1">
    <location>
        <begin position="81"/>
        <end position="92"/>
    </location>
</feature>
<feature type="compositionally biased region" description="Basic residues" evidence="1">
    <location>
        <begin position="59"/>
        <end position="68"/>
    </location>
</feature>
<dbReference type="EMBL" id="CADCTB010000189">
    <property type="protein sequence ID" value="CAA9267176.1"/>
    <property type="molecule type" value="Genomic_DNA"/>
</dbReference>
<feature type="non-terminal residue" evidence="2">
    <location>
        <position position="1"/>
    </location>
</feature>
<name>A0A6J4J3X5_9ACTN</name>
<feature type="non-terminal residue" evidence="2">
    <location>
        <position position="304"/>
    </location>
</feature>
<dbReference type="AlphaFoldDB" id="A0A6J4J3X5"/>
<gene>
    <name evidence="2" type="ORF">AVDCRST_MAG10-3105</name>
</gene>
<organism evidence="2">
    <name type="scientific">uncultured Acidimicrobiales bacterium</name>
    <dbReference type="NCBI Taxonomy" id="310071"/>
    <lineage>
        <taxon>Bacteria</taxon>
        <taxon>Bacillati</taxon>
        <taxon>Actinomycetota</taxon>
        <taxon>Acidimicrobiia</taxon>
        <taxon>Acidimicrobiales</taxon>
        <taxon>environmental samples</taxon>
    </lineage>
</organism>
<feature type="region of interest" description="Disordered" evidence="1">
    <location>
        <begin position="154"/>
        <end position="304"/>
    </location>
</feature>
<proteinExistence type="predicted"/>